<dbReference type="GO" id="GO:0009653">
    <property type="term" value="P:anatomical structure morphogenesis"/>
    <property type="evidence" value="ECO:0007669"/>
    <property type="project" value="UniProtKB-ARBA"/>
</dbReference>
<keyword evidence="8 11" id="KW-0067">ATP-binding</keyword>
<evidence type="ECO:0000256" key="3">
    <source>
        <dbReference type="ARBA" id="ARBA00019599"/>
    </source>
</evidence>
<evidence type="ECO:0000256" key="8">
    <source>
        <dbReference type="ARBA" id="ARBA00022840"/>
    </source>
</evidence>
<dbReference type="AlphaFoldDB" id="A0A0C3HL16"/>
<comment type="catalytic activity">
    <reaction evidence="9">
        <text>L-threonyl-[protein] + ATP = O-phospho-L-threonyl-[protein] + ADP + H(+)</text>
        <dbReference type="Rhea" id="RHEA:46608"/>
        <dbReference type="Rhea" id="RHEA-COMP:11060"/>
        <dbReference type="Rhea" id="RHEA-COMP:11605"/>
        <dbReference type="ChEBI" id="CHEBI:15378"/>
        <dbReference type="ChEBI" id="CHEBI:30013"/>
        <dbReference type="ChEBI" id="CHEBI:30616"/>
        <dbReference type="ChEBI" id="CHEBI:61977"/>
        <dbReference type="ChEBI" id="CHEBI:456216"/>
        <dbReference type="EC" id="2.7.11.11"/>
    </reaction>
</comment>
<dbReference type="FunFam" id="3.30.200.20:FF:000042">
    <property type="entry name" value="Aurora kinase A"/>
    <property type="match status" value="1"/>
</dbReference>
<dbReference type="OrthoDB" id="63267at2759"/>
<dbReference type="EMBL" id="KN832874">
    <property type="protein sequence ID" value="KIN03027.1"/>
    <property type="molecule type" value="Genomic_DNA"/>
</dbReference>
<evidence type="ECO:0000256" key="12">
    <source>
        <dbReference type="SAM" id="MobiDB-lite"/>
    </source>
</evidence>
<evidence type="ECO:0000256" key="4">
    <source>
        <dbReference type="ARBA" id="ARBA00022527"/>
    </source>
</evidence>
<feature type="domain" description="AGC-kinase C-terminal" evidence="14">
    <location>
        <begin position="446"/>
        <end position="501"/>
    </location>
</feature>
<dbReference type="HOGENOM" id="CLU_000288_63_3_1"/>
<reference evidence="16" key="2">
    <citation type="submission" date="2015-01" db="EMBL/GenBank/DDBJ databases">
        <title>Evolutionary Origins and Diversification of the Mycorrhizal Mutualists.</title>
        <authorList>
            <consortium name="DOE Joint Genome Institute"/>
            <consortium name="Mycorrhizal Genomics Consortium"/>
            <person name="Kohler A."/>
            <person name="Kuo A."/>
            <person name="Nagy L.G."/>
            <person name="Floudas D."/>
            <person name="Copeland A."/>
            <person name="Barry K.W."/>
            <person name="Cichocki N."/>
            <person name="Veneault-Fourrey C."/>
            <person name="LaButti K."/>
            <person name="Lindquist E.A."/>
            <person name="Lipzen A."/>
            <person name="Lundell T."/>
            <person name="Morin E."/>
            <person name="Murat C."/>
            <person name="Riley R."/>
            <person name="Ohm R."/>
            <person name="Sun H."/>
            <person name="Tunlid A."/>
            <person name="Henrissat B."/>
            <person name="Grigoriev I.V."/>
            <person name="Hibbett D.S."/>
            <person name="Martin F."/>
        </authorList>
    </citation>
    <scope>NUCLEOTIDE SEQUENCE [LARGE SCALE GENOMIC DNA]</scope>
    <source>
        <strain evidence="16">Zn</strain>
    </source>
</reference>
<feature type="region of interest" description="Disordered" evidence="12">
    <location>
        <begin position="132"/>
        <end position="152"/>
    </location>
</feature>
<sequence length="501" mass="56995">MTVLVDQQKLVEAEELWHTWVETFRIKLGEDSAKVLEEQFRQAHPLRPLSTVTLEGAVFFDTTTSVNQPVALGNTTFVTAPSSDDELEHSNEIVISNQDATKSGLLGLFGPFGANSAYKNVGAALQPSTDIVEAQKESEDSQELGTPSSPSPINFIRLQKEYSGSKTSALQYDQPSFQRITTGKYSLNDFEILRTVGTGTFARVHLIKSIHNKRFYALKVLKKQNIVKLKQVEHACEERRILSKIKHPFLITLWGTFSDSKNLYMVTDYAEGGELFSLLRKSHRFPDPVAKFYAAEVILAIAYLHSRHIVYRDIKPENILLDRYGHIKLCDFGFAKETEDCIWTLCGTPDYLAPEIVASKGHSHSVDWWALGVLIFEMLCGFTPFWDGDSHIRTYTNILRCKVKYPPHIHPNARDLLQSLITPDLTRRLGNLTGGVRDIQEHAWFQEVTWERLQNRDIEAPYILPIKPGGGDTSQYDKYPEEAELYSDMEPDEYSHLFEDF</sequence>
<dbReference type="PROSITE" id="PS00107">
    <property type="entry name" value="PROTEIN_KINASE_ATP"/>
    <property type="match status" value="1"/>
</dbReference>
<feature type="compositionally biased region" description="Polar residues" evidence="12">
    <location>
        <begin position="143"/>
        <end position="152"/>
    </location>
</feature>
<dbReference type="GO" id="GO:0005952">
    <property type="term" value="C:cAMP-dependent protein kinase complex"/>
    <property type="evidence" value="ECO:0007669"/>
    <property type="project" value="TreeGrafter"/>
</dbReference>
<feature type="binding site" evidence="11">
    <location>
        <position position="219"/>
    </location>
    <ligand>
        <name>ATP</name>
        <dbReference type="ChEBI" id="CHEBI:30616"/>
    </ligand>
</feature>
<dbReference type="PANTHER" id="PTHR24353">
    <property type="entry name" value="CYCLIC NUCLEOTIDE-DEPENDENT PROTEIN KINASE"/>
    <property type="match status" value="1"/>
</dbReference>
<dbReference type="STRING" id="913774.A0A0C3HL16"/>
<dbReference type="GO" id="GO:0004691">
    <property type="term" value="F:cAMP-dependent protein kinase activity"/>
    <property type="evidence" value="ECO:0007669"/>
    <property type="project" value="UniProtKB-EC"/>
</dbReference>
<dbReference type="Gene3D" id="3.30.200.20">
    <property type="entry name" value="Phosphorylase Kinase, domain 1"/>
    <property type="match status" value="1"/>
</dbReference>
<evidence type="ECO:0000256" key="11">
    <source>
        <dbReference type="PROSITE-ProRule" id="PRU10141"/>
    </source>
</evidence>
<dbReference type="EC" id="2.7.11.11" evidence="1"/>
<dbReference type="GO" id="GO:0005829">
    <property type="term" value="C:cytosol"/>
    <property type="evidence" value="ECO:0007669"/>
    <property type="project" value="TreeGrafter"/>
</dbReference>
<dbReference type="FunFam" id="1.10.510.10:FF:000005">
    <property type="entry name" value="cAMP-dependent protein kinase catalytic subunit alpha"/>
    <property type="match status" value="1"/>
</dbReference>
<dbReference type="PANTHER" id="PTHR24353:SF153">
    <property type="entry name" value="CAMP-DEPENDENT PROTEIN KINASE CATALYTIC SUBUNIT 1"/>
    <property type="match status" value="1"/>
</dbReference>
<dbReference type="GO" id="GO:0005634">
    <property type="term" value="C:nucleus"/>
    <property type="evidence" value="ECO:0007669"/>
    <property type="project" value="TreeGrafter"/>
</dbReference>
<evidence type="ECO:0000259" key="14">
    <source>
        <dbReference type="PROSITE" id="PS51285"/>
    </source>
</evidence>
<dbReference type="InterPro" id="IPR000719">
    <property type="entry name" value="Prot_kinase_dom"/>
</dbReference>
<evidence type="ECO:0000256" key="2">
    <source>
        <dbReference type="ARBA" id="ARBA00018572"/>
    </source>
</evidence>
<dbReference type="PROSITE" id="PS51285">
    <property type="entry name" value="AGC_KINASE_CTER"/>
    <property type="match status" value="1"/>
</dbReference>
<comment type="catalytic activity">
    <reaction evidence="10">
        <text>L-seryl-[protein] + ATP = O-phospho-L-seryl-[protein] + ADP + H(+)</text>
        <dbReference type="Rhea" id="RHEA:17989"/>
        <dbReference type="Rhea" id="RHEA-COMP:9863"/>
        <dbReference type="Rhea" id="RHEA-COMP:11604"/>
        <dbReference type="ChEBI" id="CHEBI:15378"/>
        <dbReference type="ChEBI" id="CHEBI:29999"/>
        <dbReference type="ChEBI" id="CHEBI:30616"/>
        <dbReference type="ChEBI" id="CHEBI:83421"/>
        <dbReference type="ChEBI" id="CHEBI:456216"/>
        <dbReference type="EC" id="2.7.11.11"/>
    </reaction>
</comment>
<evidence type="ECO:0000313" key="16">
    <source>
        <dbReference type="Proteomes" id="UP000054321"/>
    </source>
</evidence>
<dbReference type="SUPFAM" id="SSF56112">
    <property type="entry name" value="Protein kinase-like (PK-like)"/>
    <property type="match status" value="1"/>
</dbReference>
<dbReference type="InParanoid" id="A0A0C3HL16"/>
<dbReference type="Gene3D" id="1.10.510.10">
    <property type="entry name" value="Transferase(Phosphotransferase) domain 1"/>
    <property type="match status" value="1"/>
</dbReference>
<dbReference type="CDD" id="cd05580">
    <property type="entry name" value="STKc_PKA_like"/>
    <property type="match status" value="1"/>
</dbReference>
<keyword evidence="4" id="KW-0723">Serine/threonine-protein kinase</keyword>
<dbReference type="Proteomes" id="UP000054321">
    <property type="component" value="Unassembled WGS sequence"/>
</dbReference>
<protein>
    <recommendedName>
        <fullName evidence="2">Serine/threonine-protein kinase ATG1</fullName>
        <ecNumber evidence="1">2.7.11.11</ecNumber>
    </recommendedName>
    <alternativeName>
        <fullName evidence="3">Serine/threonine-protein kinase atg1</fullName>
    </alternativeName>
</protein>
<reference evidence="15 16" key="1">
    <citation type="submission" date="2014-04" db="EMBL/GenBank/DDBJ databases">
        <authorList>
            <consortium name="DOE Joint Genome Institute"/>
            <person name="Kuo A."/>
            <person name="Martino E."/>
            <person name="Perotto S."/>
            <person name="Kohler A."/>
            <person name="Nagy L.G."/>
            <person name="Floudas D."/>
            <person name="Copeland A."/>
            <person name="Barry K.W."/>
            <person name="Cichocki N."/>
            <person name="Veneault-Fourrey C."/>
            <person name="LaButti K."/>
            <person name="Lindquist E.A."/>
            <person name="Lipzen A."/>
            <person name="Lundell T."/>
            <person name="Morin E."/>
            <person name="Murat C."/>
            <person name="Sun H."/>
            <person name="Tunlid A."/>
            <person name="Henrissat B."/>
            <person name="Grigoriev I.V."/>
            <person name="Hibbett D.S."/>
            <person name="Martin F."/>
            <person name="Nordberg H.P."/>
            <person name="Cantor M.N."/>
            <person name="Hua S.X."/>
        </authorList>
    </citation>
    <scope>NUCLEOTIDE SEQUENCE [LARGE SCALE GENOMIC DNA]</scope>
    <source>
        <strain evidence="15 16">Zn</strain>
    </source>
</reference>
<dbReference type="InterPro" id="IPR008271">
    <property type="entry name" value="Ser/Thr_kinase_AS"/>
</dbReference>
<evidence type="ECO:0000256" key="6">
    <source>
        <dbReference type="ARBA" id="ARBA00022741"/>
    </source>
</evidence>
<dbReference type="InterPro" id="IPR017441">
    <property type="entry name" value="Protein_kinase_ATP_BS"/>
</dbReference>
<gene>
    <name evidence="15" type="ORF">OIDMADRAFT_120070</name>
</gene>
<keyword evidence="16" id="KW-1185">Reference proteome</keyword>
<dbReference type="SMART" id="SM00133">
    <property type="entry name" value="S_TK_X"/>
    <property type="match status" value="1"/>
</dbReference>
<dbReference type="PROSITE" id="PS00108">
    <property type="entry name" value="PROTEIN_KINASE_ST"/>
    <property type="match status" value="1"/>
</dbReference>
<dbReference type="Pfam" id="PF00069">
    <property type="entry name" value="Pkinase"/>
    <property type="match status" value="1"/>
</dbReference>
<evidence type="ECO:0000256" key="5">
    <source>
        <dbReference type="ARBA" id="ARBA00022679"/>
    </source>
</evidence>
<evidence type="ECO:0000256" key="7">
    <source>
        <dbReference type="ARBA" id="ARBA00022777"/>
    </source>
</evidence>
<evidence type="ECO:0000256" key="10">
    <source>
        <dbReference type="ARBA" id="ARBA00047454"/>
    </source>
</evidence>
<evidence type="ECO:0000256" key="9">
    <source>
        <dbReference type="ARBA" id="ARBA00047292"/>
    </source>
</evidence>
<evidence type="ECO:0000313" key="15">
    <source>
        <dbReference type="EMBL" id="KIN03027.1"/>
    </source>
</evidence>
<accession>A0A0C3HL16</accession>
<dbReference type="InterPro" id="IPR011009">
    <property type="entry name" value="Kinase-like_dom_sf"/>
</dbReference>
<dbReference type="InterPro" id="IPR000961">
    <property type="entry name" value="AGC-kinase_C"/>
</dbReference>
<organism evidence="15 16">
    <name type="scientific">Oidiodendron maius (strain Zn)</name>
    <dbReference type="NCBI Taxonomy" id="913774"/>
    <lineage>
        <taxon>Eukaryota</taxon>
        <taxon>Fungi</taxon>
        <taxon>Dikarya</taxon>
        <taxon>Ascomycota</taxon>
        <taxon>Pezizomycotina</taxon>
        <taxon>Leotiomycetes</taxon>
        <taxon>Leotiomycetes incertae sedis</taxon>
        <taxon>Myxotrichaceae</taxon>
        <taxon>Oidiodendron</taxon>
    </lineage>
</organism>
<name>A0A0C3HL16_OIDMZ</name>
<evidence type="ECO:0000256" key="1">
    <source>
        <dbReference type="ARBA" id="ARBA00012444"/>
    </source>
</evidence>
<keyword evidence="5" id="KW-0808">Transferase</keyword>
<dbReference type="SMART" id="SM00220">
    <property type="entry name" value="S_TKc"/>
    <property type="match status" value="1"/>
</dbReference>
<keyword evidence="6 11" id="KW-0547">Nucleotide-binding</keyword>
<keyword evidence="7" id="KW-0418">Kinase</keyword>
<feature type="domain" description="Protein kinase" evidence="13">
    <location>
        <begin position="190"/>
        <end position="445"/>
    </location>
</feature>
<dbReference type="PROSITE" id="PS50011">
    <property type="entry name" value="PROTEIN_KINASE_DOM"/>
    <property type="match status" value="1"/>
</dbReference>
<dbReference type="GO" id="GO:0005524">
    <property type="term" value="F:ATP binding"/>
    <property type="evidence" value="ECO:0007669"/>
    <property type="project" value="UniProtKB-UniRule"/>
</dbReference>
<proteinExistence type="predicted"/>
<evidence type="ECO:0000259" key="13">
    <source>
        <dbReference type="PROSITE" id="PS50011"/>
    </source>
</evidence>